<dbReference type="STRING" id="2070753.A0A3A2ZU21"/>
<name>A0A3A2ZU21_9EURO</name>
<feature type="compositionally biased region" description="Polar residues" evidence="1">
    <location>
        <begin position="333"/>
        <end position="353"/>
    </location>
</feature>
<evidence type="ECO:0000256" key="1">
    <source>
        <dbReference type="SAM" id="MobiDB-lite"/>
    </source>
</evidence>
<reference evidence="3" key="1">
    <citation type="submission" date="2017-02" db="EMBL/GenBank/DDBJ databases">
        <authorList>
            <person name="Tafer H."/>
            <person name="Lopandic K."/>
        </authorList>
    </citation>
    <scope>NUCLEOTIDE SEQUENCE [LARGE SCALE GENOMIC DNA]</scope>
    <source>
        <strain evidence="3">CBS 366.77</strain>
    </source>
</reference>
<dbReference type="OrthoDB" id="5151921at2759"/>
<feature type="compositionally biased region" description="Basic and acidic residues" evidence="1">
    <location>
        <begin position="414"/>
        <end position="423"/>
    </location>
</feature>
<comment type="caution">
    <text evidence="2">The sequence shown here is derived from an EMBL/GenBank/DDBJ whole genome shotgun (WGS) entry which is preliminary data.</text>
</comment>
<accession>A0A3A2ZU21</accession>
<feature type="compositionally biased region" description="Polar residues" evidence="1">
    <location>
        <begin position="710"/>
        <end position="724"/>
    </location>
</feature>
<evidence type="ECO:0000313" key="2">
    <source>
        <dbReference type="EMBL" id="RJE22794.1"/>
    </source>
</evidence>
<feature type="region of interest" description="Disordered" evidence="1">
    <location>
        <begin position="330"/>
        <end position="360"/>
    </location>
</feature>
<protein>
    <submittedName>
        <fullName evidence="2">Uncharacterized protein</fullName>
    </submittedName>
</protein>
<dbReference type="Proteomes" id="UP000266188">
    <property type="component" value="Unassembled WGS sequence"/>
</dbReference>
<feature type="region of interest" description="Disordered" evidence="1">
    <location>
        <begin position="630"/>
        <end position="688"/>
    </location>
</feature>
<evidence type="ECO:0000313" key="3">
    <source>
        <dbReference type="Proteomes" id="UP000266188"/>
    </source>
</evidence>
<feature type="compositionally biased region" description="Polar residues" evidence="1">
    <location>
        <begin position="568"/>
        <end position="599"/>
    </location>
</feature>
<sequence>MSESGGSRDQRRSVHCESLPLWADLDADEGLRFSPGFKTSSKWERVSLENGFESRSVPNKLMNGLEGIETKSTEIQASIQAILSKKEFPHPRSDATGPLSASLKRICQDSSSSPPIPADAIPTICLPPSPLPVRYKESPIYVLDFEKELVAALLLDISSRADEFFNRHSDRNDRDSHSFDSSIKLHGTHRIVVKTQDPSDNVFDEHLIISSCNNDPQQIDFSSLNGKTQLQEDQPKDECCPSSRLSYDSNVTPSRSVSYAFNVTLVLASKAVRAGHIRVLINGLPAVQSENAKCPASAFDNNVPEGKEVGFILDGGSVMEKLGFNAWKPDSGGNPNDALTTLGSNGNAETTDLPTPGGFGEDRARGDAEDIFVSLPISSPSEDRGSNHLSDHRHVSPVSPLGTPEASQTPLGDENARVPENHHQPPKGHSAIDKLRNIGKFRRTSGAGPADGPHKKAFSRLSVCLYQLPWASLIFVVFVQSFWLAWLPPRSDMSSTYSYGDPNSYYSNSIQSGYDTSNKSFQGQPPPPEGYFAPLYPSQTLPSGPDLVEGFPEPQFRGVLSSAPPQQPQYTIPDTAPYQQDQLQPTREQLSPDGSNIPSQPTPIPPTTRKPDPPTRGRFYAQALRLRSRSPTRFPPRPNEKNIPISDPSNPVHGLGIFKTQPTTCRSGDQERPWSITIPGDDSMDQMPGKMARARKQFASLPPDIEETTQDLQGQKTTERAAQSRQKDAGHPHRGEGGTTNETLSPAELRVTKHNSSEEIFMSSTAYPGQEWKPPGFGEWEYY</sequence>
<feature type="compositionally biased region" description="Basic and acidic residues" evidence="1">
    <location>
        <begin position="725"/>
        <end position="736"/>
    </location>
</feature>
<feature type="region of interest" description="Disordered" evidence="1">
    <location>
        <begin position="702"/>
        <end position="755"/>
    </location>
</feature>
<organism evidence="2 3">
    <name type="scientific">Aspergillus sclerotialis</name>
    <dbReference type="NCBI Taxonomy" id="2070753"/>
    <lineage>
        <taxon>Eukaryota</taxon>
        <taxon>Fungi</taxon>
        <taxon>Dikarya</taxon>
        <taxon>Ascomycota</taxon>
        <taxon>Pezizomycotina</taxon>
        <taxon>Eurotiomycetes</taxon>
        <taxon>Eurotiomycetidae</taxon>
        <taxon>Eurotiales</taxon>
        <taxon>Aspergillaceae</taxon>
        <taxon>Aspergillus</taxon>
        <taxon>Aspergillus subgen. Polypaecilum</taxon>
    </lineage>
</organism>
<feature type="region of interest" description="Disordered" evidence="1">
    <location>
        <begin position="377"/>
        <end position="431"/>
    </location>
</feature>
<dbReference type="EMBL" id="MVGC01000150">
    <property type="protein sequence ID" value="RJE22794.1"/>
    <property type="molecule type" value="Genomic_DNA"/>
</dbReference>
<proteinExistence type="predicted"/>
<keyword evidence="3" id="KW-1185">Reference proteome</keyword>
<dbReference type="AlphaFoldDB" id="A0A3A2ZU21"/>
<gene>
    <name evidence="2" type="ORF">PHISCL_04852</name>
</gene>
<feature type="region of interest" description="Disordered" evidence="1">
    <location>
        <begin position="515"/>
        <end position="616"/>
    </location>
</feature>
<feature type="compositionally biased region" description="Basic and acidic residues" evidence="1">
    <location>
        <begin position="381"/>
        <end position="394"/>
    </location>
</feature>